<feature type="signal peptide" evidence="1">
    <location>
        <begin position="1"/>
        <end position="21"/>
    </location>
</feature>
<protein>
    <submittedName>
        <fullName evidence="3">Alpha/beta fold hydrolase</fullName>
    </submittedName>
</protein>
<dbReference type="AlphaFoldDB" id="A0A370X5E8"/>
<name>A0A370X5E8_9GAMM</name>
<sequence>MKLPLAALLTSAMAFGTSAMAAEKPPIVLVHGAFEDAQIWGHVTAKLQADGYKVVAVDLPGRPGAPAAPDKVSLDLYRDTVVNALDKFHHPAVLVGHSFGGIVIADAAEKTPNKIKTLVFVAAYLPQDGDSLVSMANKDADAKIGPHLQNDKAKGLASIDYSARADLFANGGPAELRKVIPDLILDEPVGPLATPVHVTAANFGKVDKVYIHTAMDQVISPSFQAKMVAATPVRAEYTLPTGHTPFLTDPDGLAKAIEAAAK</sequence>
<dbReference type="OrthoDB" id="9814966at2"/>
<accession>A0A370X5E8</accession>
<dbReference type="Gene3D" id="3.40.50.1820">
    <property type="entry name" value="alpha/beta hydrolase"/>
    <property type="match status" value="1"/>
</dbReference>
<dbReference type="InterPro" id="IPR052897">
    <property type="entry name" value="Sec-Metab_Biosynth_Hydrolase"/>
</dbReference>
<dbReference type="RefSeq" id="WP_115494321.1">
    <property type="nucleotide sequence ID" value="NZ_QRBE01000002.1"/>
</dbReference>
<reference evidence="3 4" key="1">
    <citation type="submission" date="2018-07" db="EMBL/GenBank/DDBJ databases">
        <title>Dyella monticola sp. nov. and Dyella psychrodurans sp. nov. isolated from monsoon evergreen broad-leaved forest soil of Dinghu Mountain, China.</title>
        <authorList>
            <person name="Gao Z."/>
            <person name="Qiu L."/>
        </authorList>
    </citation>
    <scope>NUCLEOTIDE SEQUENCE [LARGE SCALE GENOMIC DNA]</scope>
    <source>
        <strain evidence="3 4">4G-K06</strain>
    </source>
</reference>
<dbReference type="Pfam" id="PF12697">
    <property type="entry name" value="Abhydrolase_6"/>
    <property type="match status" value="1"/>
</dbReference>
<proteinExistence type="predicted"/>
<keyword evidence="1" id="KW-0732">Signal</keyword>
<gene>
    <name evidence="3" type="ORF">DWU98_04555</name>
</gene>
<evidence type="ECO:0000313" key="3">
    <source>
        <dbReference type="EMBL" id="RDS83608.1"/>
    </source>
</evidence>
<organism evidence="3 4">
    <name type="scientific">Dyella monticola</name>
    <dbReference type="NCBI Taxonomy" id="1927958"/>
    <lineage>
        <taxon>Bacteria</taxon>
        <taxon>Pseudomonadati</taxon>
        <taxon>Pseudomonadota</taxon>
        <taxon>Gammaproteobacteria</taxon>
        <taxon>Lysobacterales</taxon>
        <taxon>Rhodanobacteraceae</taxon>
        <taxon>Dyella</taxon>
    </lineage>
</organism>
<feature type="chain" id="PRO_5016612597" evidence="1">
    <location>
        <begin position="22"/>
        <end position="262"/>
    </location>
</feature>
<dbReference type="InterPro" id="IPR029058">
    <property type="entry name" value="AB_hydrolase_fold"/>
</dbReference>
<dbReference type="Proteomes" id="UP000254258">
    <property type="component" value="Unassembled WGS sequence"/>
</dbReference>
<dbReference type="EMBL" id="QRBE01000002">
    <property type="protein sequence ID" value="RDS83608.1"/>
    <property type="molecule type" value="Genomic_DNA"/>
</dbReference>
<dbReference type="SUPFAM" id="SSF53474">
    <property type="entry name" value="alpha/beta-Hydrolases"/>
    <property type="match status" value="1"/>
</dbReference>
<evidence type="ECO:0000313" key="4">
    <source>
        <dbReference type="Proteomes" id="UP000254258"/>
    </source>
</evidence>
<keyword evidence="4" id="KW-1185">Reference proteome</keyword>
<dbReference type="PANTHER" id="PTHR37017:SF11">
    <property type="entry name" value="ESTERASE_LIPASE_THIOESTERASE DOMAIN-CONTAINING PROTEIN"/>
    <property type="match status" value="1"/>
</dbReference>
<dbReference type="GO" id="GO:0016787">
    <property type="term" value="F:hydrolase activity"/>
    <property type="evidence" value="ECO:0007669"/>
    <property type="project" value="UniProtKB-KW"/>
</dbReference>
<dbReference type="InterPro" id="IPR000073">
    <property type="entry name" value="AB_hydrolase_1"/>
</dbReference>
<comment type="caution">
    <text evidence="3">The sequence shown here is derived from an EMBL/GenBank/DDBJ whole genome shotgun (WGS) entry which is preliminary data.</text>
</comment>
<dbReference type="PANTHER" id="PTHR37017">
    <property type="entry name" value="AB HYDROLASE-1 DOMAIN-CONTAINING PROTEIN-RELATED"/>
    <property type="match status" value="1"/>
</dbReference>
<feature type="domain" description="AB hydrolase-1" evidence="2">
    <location>
        <begin position="27"/>
        <end position="256"/>
    </location>
</feature>
<evidence type="ECO:0000256" key="1">
    <source>
        <dbReference type="SAM" id="SignalP"/>
    </source>
</evidence>
<evidence type="ECO:0000259" key="2">
    <source>
        <dbReference type="Pfam" id="PF12697"/>
    </source>
</evidence>
<keyword evidence="3" id="KW-0378">Hydrolase</keyword>